<proteinExistence type="predicted"/>
<feature type="compositionally biased region" description="Polar residues" evidence="1">
    <location>
        <begin position="216"/>
        <end position="228"/>
    </location>
</feature>
<sequence length="289" mass="32299">MSITNRPRLSLLDSSRSSCTSCYSSHVHSIISPTINNCTTSADAWNKLETSYANRSNTRMQSLMSNKKEGKTMAAYMSRVKSLVDDLALIGHPLNDAQIMSYTLNGLVDEFKELTAAIRIRDTHISFEDLYDKLLDEEVIQNHGEPNEPKEEETQVTAQLAQKRSNYRGHGGRGNRGNQNTTTHDSFGQYPQPDHTQSNQQQSPYGRGHSAKTCRSRSQPSSYHSRPQANIAERDSSHTNKNWVLDSGATHHITSDLQNLSMHSNYVGNENVIVGNGSEYEGILGERLE</sequence>
<dbReference type="PANTHER" id="PTHR47481:SF21">
    <property type="entry name" value="BASIC-LEUCINE ZIPPER TRANSCRIPTION FACTOR Q-RELATED"/>
    <property type="match status" value="1"/>
</dbReference>
<evidence type="ECO:0000256" key="1">
    <source>
        <dbReference type="SAM" id="MobiDB-lite"/>
    </source>
</evidence>
<dbReference type="PANTHER" id="PTHR47481">
    <property type="match status" value="1"/>
</dbReference>
<gene>
    <name evidence="2" type="ORF">JRO89_XS01G0202900</name>
</gene>
<evidence type="ECO:0000313" key="3">
    <source>
        <dbReference type="Proteomes" id="UP000827721"/>
    </source>
</evidence>
<keyword evidence="3" id="KW-1185">Reference proteome</keyword>
<name>A0ABQ8IL77_9ROSI</name>
<dbReference type="Proteomes" id="UP000827721">
    <property type="component" value="Unassembled WGS sequence"/>
</dbReference>
<feature type="compositionally biased region" description="Polar residues" evidence="1">
    <location>
        <begin position="194"/>
        <end position="204"/>
    </location>
</feature>
<organism evidence="2 3">
    <name type="scientific">Xanthoceras sorbifolium</name>
    <dbReference type="NCBI Taxonomy" id="99658"/>
    <lineage>
        <taxon>Eukaryota</taxon>
        <taxon>Viridiplantae</taxon>
        <taxon>Streptophyta</taxon>
        <taxon>Embryophyta</taxon>
        <taxon>Tracheophyta</taxon>
        <taxon>Spermatophyta</taxon>
        <taxon>Magnoliopsida</taxon>
        <taxon>eudicotyledons</taxon>
        <taxon>Gunneridae</taxon>
        <taxon>Pentapetalae</taxon>
        <taxon>rosids</taxon>
        <taxon>malvids</taxon>
        <taxon>Sapindales</taxon>
        <taxon>Sapindaceae</taxon>
        <taxon>Xanthoceroideae</taxon>
        <taxon>Xanthoceras</taxon>
    </lineage>
</organism>
<evidence type="ECO:0000313" key="2">
    <source>
        <dbReference type="EMBL" id="KAH7577089.1"/>
    </source>
</evidence>
<feature type="region of interest" description="Disordered" evidence="1">
    <location>
        <begin position="165"/>
        <end position="237"/>
    </location>
</feature>
<comment type="caution">
    <text evidence="2">The sequence shown here is derived from an EMBL/GenBank/DDBJ whole genome shotgun (WGS) entry which is preliminary data.</text>
</comment>
<dbReference type="Pfam" id="PF14223">
    <property type="entry name" value="Retrotran_gag_2"/>
    <property type="match status" value="1"/>
</dbReference>
<dbReference type="EMBL" id="JAFEMO010000001">
    <property type="protein sequence ID" value="KAH7577089.1"/>
    <property type="molecule type" value="Genomic_DNA"/>
</dbReference>
<accession>A0ABQ8IL77</accession>
<reference evidence="2 3" key="1">
    <citation type="submission" date="2021-02" db="EMBL/GenBank/DDBJ databases">
        <title>Plant Genome Project.</title>
        <authorList>
            <person name="Zhang R.-G."/>
        </authorList>
    </citation>
    <scope>NUCLEOTIDE SEQUENCE [LARGE SCALE GENOMIC DNA]</scope>
    <source>
        <tissue evidence="2">Leaves</tissue>
    </source>
</reference>
<protein>
    <submittedName>
        <fullName evidence="2">Uncharacterized protein</fullName>
    </submittedName>
</protein>